<keyword evidence="4" id="KW-0413">Isomerase</keyword>
<dbReference type="Pfam" id="PF00578">
    <property type="entry name" value="AhpC-TSA"/>
    <property type="match status" value="1"/>
</dbReference>
<feature type="region of interest" description="Disordered" evidence="1">
    <location>
        <begin position="46"/>
        <end position="79"/>
    </location>
</feature>
<dbReference type="CDD" id="cd02966">
    <property type="entry name" value="TlpA_like_family"/>
    <property type="match status" value="1"/>
</dbReference>
<dbReference type="PANTHER" id="PTHR42852">
    <property type="entry name" value="THIOL:DISULFIDE INTERCHANGE PROTEIN DSBE"/>
    <property type="match status" value="1"/>
</dbReference>
<proteinExistence type="predicted"/>
<keyword evidence="5" id="KW-1185">Reference proteome</keyword>
<accession>A0A7W7SRG9</accession>
<dbReference type="RefSeq" id="WP_184535390.1">
    <property type="nucleotide sequence ID" value="NZ_JACHJW010000001.1"/>
</dbReference>
<dbReference type="GO" id="GO:0016491">
    <property type="term" value="F:oxidoreductase activity"/>
    <property type="evidence" value="ECO:0007669"/>
    <property type="project" value="InterPro"/>
</dbReference>
<feature type="signal peptide" evidence="2">
    <location>
        <begin position="1"/>
        <end position="23"/>
    </location>
</feature>
<sequence>MNRRLSGLVLLPSLLLGAACTNAADQETPEPTVVVAPFAECSALTTPPAGSTVPPSAGSAASPVAGSAPPSAGSAALPASGSATALPDVRLPCSTGGTEVPVAAIRGPAVINFWASWCPPCRKELPVFQRLADRSDGRIHVIGMNTTDDRGTAAALAKELKLSFPNIFDQEGKVRLKLIQLELARAVLPITVFVDGQGRVRHVDTSGALDDASLAELVERHLAVAVPL</sequence>
<evidence type="ECO:0000256" key="2">
    <source>
        <dbReference type="SAM" id="SignalP"/>
    </source>
</evidence>
<feature type="domain" description="Thioredoxin" evidence="3">
    <location>
        <begin position="80"/>
        <end position="223"/>
    </location>
</feature>
<keyword evidence="2" id="KW-0732">Signal</keyword>
<dbReference type="SUPFAM" id="SSF52833">
    <property type="entry name" value="Thioredoxin-like"/>
    <property type="match status" value="1"/>
</dbReference>
<dbReference type="PROSITE" id="PS51352">
    <property type="entry name" value="THIOREDOXIN_2"/>
    <property type="match status" value="1"/>
</dbReference>
<dbReference type="PROSITE" id="PS00194">
    <property type="entry name" value="THIOREDOXIN_1"/>
    <property type="match status" value="1"/>
</dbReference>
<protein>
    <submittedName>
        <fullName evidence="4">Thiol-disulfide isomerase/thioredoxin</fullName>
    </submittedName>
</protein>
<gene>
    <name evidence="4" type="ORF">FHR38_003199</name>
</gene>
<reference evidence="4 5" key="1">
    <citation type="submission" date="2020-08" db="EMBL/GenBank/DDBJ databases">
        <title>Sequencing the genomes of 1000 actinobacteria strains.</title>
        <authorList>
            <person name="Klenk H.-P."/>
        </authorList>
    </citation>
    <scope>NUCLEOTIDE SEQUENCE [LARGE SCALE GENOMIC DNA]</scope>
    <source>
        <strain evidence="4 5">DSM 45886</strain>
    </source>
</reference>
<organism evidence="4 5">
    <name type="scientific">Micromonospora polyrhachis</name>
    <dbReference type="NCBI Taxonomy" id="1282883"/>
    <lineage>
        <taxon>Bacteria</taxon>
        <taxon>Bacillati</taxon>
        <taxon>Actinomycetota</taxon>
        <taxon>Actinomycetes</taxon>
        <taxon>Micromonosporales</taxon>
        <taxon>Micromonosporaceae</taxon>
        <taxon>Micromonospora</taxon>
    </lineage>
</organism>
<evidence type="ECO:0000259" key="3">
    <source>
        <dbReference type="PROSITE" id="PS51352"/>
    </source>
</evidence>
<dbReference type="InterPro" id="IPR000866">
    <property type="entry name" value="AhpC/TSA"/>
</dbReference>
<feature type="chain" id="PRO_5031223026" evidence="2">
    <location>
        <begin position="24"/>
        <end position="228"/>
    </location>
</feature>
<dbReference type="InterPro" id="IPR050553">
    <property type="entry name" value="Thioredoxin_ResA/DsbE_sf"/>
</dbReference>
<dbReference type="Proteomes" id="UP000578819">
    <property type="component" value="Unassembled WGS sequence"/>
</dbReference>
<dbReference type="GO" id="GO:0016853">
    <property type="term" value="F:isomerase activity"/>
    <property type="evidence" value="ECO:0007669"/>
    <property type="project" value="UniProtKB-KW"/>
</dbReference>
<dbReference type="PROSITE" id="PS51257">
    <property type="entry name" value="PROKAR_LIPOPROTEIN"/>
    <property type="match status" value="1"/>
</dbReference>
<dbReference type="GO" id="GO:0016209">
    <property type="term" value="F:antioxidant activity"/>
    <property type="evidence" value="ECO:0007669"/>
    <property type="project" value="InterPro"/>
</dbReference>
<evidence type="ECO:0000313" key="4">
    <source>
        <dbReference type="EMBL" id="MBB4959466.1"/>
    </source>
</evidence>
<comment type="caution">
    <text evidence="4">The sequence shown here is derived from an EMBL/GenBank/DDBJ whole genome shotgun (WGS) entry which is preliminary data.</text>
</comment>
<evidence type="ECO:0000256" key="1">
    <source>
        <dbReference type="SAM" id="MobiDB-lite"/>
    </source>
</evidence>
<name>A0A7W7SRG9_9ACTN</name>
<dbReference type="InterPro" id="IPR036249">
    <property type="entry name" value="Thioredoxin-like_sf"/>
</dbReference>
<dbReference type="PANTHER" id="PTHR42852:SF17">
    <property type="entry name" value="THIOREDOXIN-LIKE PROTEIN HI_1115"/>
    <property type="match status" value="1"/>
</dbReference>
<dbReference type="InterPro" id="IPR013766">
    <property type="entry name" value="Thioredoxin_domain"/>
</dbReference>
<dbReference type="Gene3D" id="3.40.30.10">
    <property type="entry name" value="Glutaredoxin"/>
    <property type="match status" value="1"/>
</dbReference>
<evidence type="ECO:0000313" key="5">
    <source>
        <dbReference type="Proteomes" id="UP000578819"/>
    </source>
</evidence>
<feature type="compositionally biased region" description="Low complexity" evidence="1">
    <location>
        <begin position="47"/>
        <end position="79"/>
    </location>
</feature>
<dbReference type="AlphaFoldDB" id="A0A7W7SRG9"/>
<dbReference type="EMBL" id="JACHJW010000001">
    <property type="protein sequence ID" value="MBB4959466.1"/>
    <property type="molecule type" value="Genomic_DNA"/>
</dbReference>
<dbReference type="InterPro" id="IPR017937">
    <property type="entry name" value="Thioredoxin_CS"/>
</dbReference>